<proteinExistence type="predicted"/>
<evidence type="ECO:0000313" key="2">
    <source>
        <dbReference type="EMBL" id="QUE51303.1"/>
    </source>
</evidence>
<dbReference type="EMBL" id="CP073100">
    <property type="protein sequence ID" value="QUE51303.1"/>
    <property type="molecule type" value="Genomic_DNA"/>
</dbReference>
<accession>A0A975G976</accession>
<gene>
    <name evidence="2" type="ORF">KBB96_00030</name>
</gene>
<evidence type="ECO:0000313" key="3">
    <source>
        <dbReference type="Proteomes" id="UP000676169"/>
    </source>
</evidence>
<evidence type="ECO:0008006" key="4">
    <source>
        <dbReference type="Google" id="ProtNLM"/>
    </source>
</evidence>
<name>A0A975G976_9BACT</name>
<dbReference type="Proteomes" id="UP000676169">
    <property type="component" value="Chromosome"/>
</dbReference>
<reference evidence="2" key="1">
    <citation type="submission" date="2021-04" db="EMBL/GenBank/DDBJ databases">
        <title>Luteolibacter sp. 32A isolated from the skin of an Anderson's salamander (Ambystoma andersonii).</title>
        <authorList>
            <person name="Spergser J."/>
            <person name="Busse H.-J."/>
        </authorList>
    </citation>
    <scope>NUCLEOTIDE SEQUENCE</scope>
    <source>
        <strain evidence="2">32A</strain>
    </source>
</reference>
<keyword evidence="3" id="KW-1185">Reference proteome</keyword>
<sequence>MADRLLQPVPQPAVQVTEAGFGDQFVGYAPVNPVELQAAPPAAFVQTPATIVPAQQQMARVQEPPAAPEETPPPVEAPQPPPLPQPAPARGEVRGPFLDRVGRFRDWLHRHFAATGIFLLDREGAVIFDESGHGKLHFLARSLAVASRRPGGAAENVHVKVGAAATLEVIPVDTPYGCLVLGAVVPSPLEPGAVAAVMEALKSVASPQG</sequence>
<evidence type="ECO:0000256" key="1">
    <source>
        <dbReference type="SAM" id="MobiDB-lite"/>
    </source>
</evidence>
<dbReference type="RefSeq" id="WP_211631442.1">
    <property type="nucleotide sequence ID" value="NZ_CP073100.1"/>
</dbReference>
<feature type="compositionally biased region" description="Pro residues" evidence="1">
    <location>
        <begin position="65"/>
        <end position="87"/>
    </location>
</feature>
<protein>
    <recommendedName>
        <fullName evidence="4">Roadblock/LC7 domain-containing protein</fullName>
    </recommendedName>
</protein>
<organism evidence="2 3">
    <name type="scientific">Luteolibacter ambystomatis</name>
    <dbReference type="NCBI Taxonomy" id="2824561"/>
    <lineage>
        <taxon>Bacteria</taxon>
        <taxon>Pseudomonadati</taxon>
        <taxon>Verrucomicrobiota</taxon>
        <taxon>Verrucomicrobiia</taxon>
        <taxon>Verrucomicrobiales</taxon>
        <taxon>Verrucomicrobiaceae</taxon>
        <taxon>Luteolibacter</taxon>
    </lineage>
</organism>
<dbReference type="KEGG" id="lamb:KBB96_00030"/>
<dbReference type="AlphaFoldDB" id="A0A975G976"/>
<feature type="region of interest" description="Disordered" evidence="1">
    <location>
        <begin position="56"/>
        <end position="94"/>
    </location>
</feature>